<dbReference type="InterPro" id="IPR029787">
    <property type="entry name" value="Nucleotide_cyclase"/>
</dbReference>
<keyword evidence="6" id="KW-1185">Reference proteome</keyword>
<dbReference type="EMBL" id="VDCS01000009">
    <property type="protein sequence ID" value="TNJ43809.1"/>
    <property type="molecule type" value="Genomic_DNA"/>
</dbReference>
<evidence type="ECO:0000256" key="3">
    <source>
        <dbReference type="ARBA" id="ARBA00023163"/>
    </source>
</evidence>
<evidence type="ECO:0000256" key="1">
    <source>
        <dbReference type="ARBA" id="ARBA00023015"/>
    </source>
</evidence>
<reference evidence="5 6" key="1">
    <citation type="submission" date="2019-05" db="EMBL/GenBank/DDBJ databases">
        <title>Tamlana fucoidanivorans sp. nov., isolated from the surface of algae collected from Fujian province in China.</title>
        <authorList>
            <person name="Li J."/>
        </authorList>
    </citation>
    <scope>NUCLEOTIDE SEQUENCE [LARGE SCALE GENOMIC DNA]</scope>
    <source>
        <strain evidence="5 6">CW2-9</strain>
    </source>
</reference>
<dbReference type="OrthoDB" id="135231at2"/>
<dbReference type="Pfam" id="PF14026">
    <property type="entry name" value="SCO4226-like"/>
    <property type="match status" value="1"/>
</dbReference>
<dbReference type="PANTHER" id="PTHR43280">
    <property type="entry name" value="ARAC-FAMILY TRANSCRIPTIONAL REGULATOR"/>
    <property type="match status" value="1"/>
</dbReference>
<evidence type="ECO:0000313" key="5">
    <source>
        <dbReference type="EMBL" id="TNJ43809.1"/>
    </source>
</evidence>
<dbReference type="InterPro" id="IPR018062">
    <property type="entry name" value="HTH_AraC-typ_CS"/>
</dbReference>
<dbReference type="InterPro" id="IPR025336">
    <property type="entry name" value="SCO4226-like"/>
</dbReference>
<dbReference type="PROSITE" id="PS01124">
    <property type="entry name" value="HTH_ARAC_FAMILY_2"/>
    <property type="match status" value="1"/>
</dbReference>
<dbReference type="InterPro" id="IPR009057">
    <property type="entry name" value="Homeodomain-like_sf"/>
</dbReference>
<dbReference type="Proteomes" id="UP000308713">
    <property type="component" value="Unassembled WGS sequence"/>
</dbReference>
<dbReference type="SMART" id="SM00342">
    <property type="entry name" value="HTH_ARAC"/>
    <property type="match status" value="1"/>
</dbReference>
<evidence type="ECO:0000259" key="4">
    <source>
        <dbReference type="PROSITE" id="PS01124"/>
    </source>
</evidence>
<dbReference type="Gene3D" id="1.10.10.60">
    <property type="entry name" value="Homeodomain-like"/>
    <property type="match status" value="1"/>
</dbReference>
<dbReference type="PANTHER" id="PTHR43280:SF2">
    <property type="entry name" value="HTH-TYPE TRANSCRIPTIONAL REGULATOR EXSA"/>
    <property type="match status" value="1"/>
</dbReference>
<dbReference type="PROSITE" id="PS00041">
    <property type="entry name" value="HTH_ARAC_FAMILY_1"/>
    <property type="match status" value="1"/>
</dbReference>
<dbReference type="Gene3D" id="3.30.70.3090">
    <property type="entry name" value="ORF SCO4226, nickel-binding ferredoxin-like monomer"/>
    <property type="match status" value="1"/>
</dbReference>
<keyword evidence="3" id="KW-0804">Transcription</keyword>
<dbReference type="Gene3D" id="3.30.70.1230">
    <property type="entry name" value="Nucleotide cyclase"/>
    <property type="match status" value="1"/>
</dbReference>
<protein>
    <submittedName>
        <fullName evidence="5">DUF4242 domain-containing protein</fullName>
    </submittedName>
</protein>
<evidence type="ECO:0000256" key="2">
    <source>
        <dbReference type="ARBA" id="ARBA00023125"/>
    </source>
</evidence>
<name>A0A5C4SIZ9_9FLAO</name>
<gene>
    <name evidence="5" type="ORF">FGF67_10600</name>
</gene>
<dbReference type="InterPro" id="IPR018060">
    <property type="entry name" value="HTH_AraC"/>
</dbReference>
<keyword evidence="1" id="KW-0805">Transcription regulation</keyword>
<accession>A0A5C4SIZ9</accession>
<dbReference type="InterPro" id="IPR042557">
    <property type="entry name" value="SCO4226"/>
</dbReference>
<dbReference type="Pfam" id="PF12833">
    <property type="entry name" value="HTH_18"/>
    <property type="match status" value="1"/>
</dbReference>
<dbReference type="GO" id="GO:0043565">
    <property type="term" value="F:sequence-specific DNA binding"/>
    <property type="evidence" value="ECO:0007669"/>
    <property type="project" value="InterPro"/>
</dbReference>
<dbReference type="AlphaFoldDB" id="A0A5C4SIZ9"/>
<keyword evidence="2" id="KW-0238">DNA-binding</keyword>
<comment type="caution">
    <text evidence="5">The sequence shown here is derived from an EMBL/GenBank/DDBJ whole genome shotgun (WGS) entry which is preliminary data.</text>
</comment>
<dbReference type="GO" id="GO:0003700">
    <property type="term" value="F:DNA-binding transcription factor activity"/>
    <property type="evidence" value="ECO:0007669"/>
    <property type="project" value="InterPro"/>
</dbReference>
<proteinExistence type="predicted"/>
<sequence length="360" mass="41014">MPIFMDRHDLPGVKLQDAAKAHKKDLIHQNEFNCKVMTYWIDEERENVFCLIEAPNKEAVQELHRKAHGLVPHKIIEVDAGLVKSFLGRIQDPEPEISPMNSAHRTILVIKTPLITHTETAHNTAYQTLHANINLFVNKFNGVIISNNTNCYLTSFSSAKDGLYCASNIVQNAKFINPKPNDIHNFFSIGMATGDPVTAKNNLFEDTINLAQALCELAKGDLVISRNVNEQISKHHLDRICKNHLITYFRIQDETFLLKLHKLFQEHYNNSEITVDFLSRDLGYSKSQLYRKTTTLTGRSPNILLRSFRLNKALKALYSQKGNISEIAFETGFNSLAYFSKCFKNNFGILPSEYIHGYLS</sequence>
<dbReference type="PRINTS" id="PR00032">
    <property type="entry name" value="HTHARAC"/>
</dbReference>
<feature type="domain" description="HTH araC/xylS-type" evidence="4">
    <location>
        <begin position="258"/>
        <end position="357"/>
    </location>
</feature>
<dbReference type="SUPFAM" id="SSF55073">
    <property type="entry name" value="Nucleotide cyclase"/>
    <property type="match status" value="1"/>
</dbReference>
<evidence type="ECO:0000313" key="6">
    <source>
        <dbReference type="Proteomes" id="UP000308713"/>
    </source>
</evidence>
<organism evidence="5 6">
    <name type="scientific">Allotamlana fucoidanivorans</name>
    <dbReference type="NCBI Taxonomy" id="2583814"/>
    <lineage>
        <taxon>Bacteria</taxon>
        <taxon>Pseudomonadati</taxon>
        <taxon>Bacteroidota</taxon>
        <taxon>Flavobacteriia</taxon>
        <taxon>Flavobacteriales</taxon>
        <taxon>Flavobacteriaceae</taxon>
        <taxon>Allotamlana</taxon>
    </lineage>
</organism>
<dbReference type="SUPFAM" id="SSF46689">
    <property type="entry name" value="Homeodomain-like"/>
    <property type="match status" value="1"/>
</dbReference>
<dbReference type="InterPro" id="IPR020449">
    <property type="entry name" value="Tscrpt_reg_AraC-type_HTH"/>
</dbReference>